<reference evidence="6 7" key="1">
    <citation type="submission" date="2018-09" db="EMBL/GenBank/DDBJ databases">
        <title>Discovery and Ecogenomic Context for Candidatus Cryosericales, a Global Caldiserica Order Active in Thawing Permafrost.</title>
        <authorList>
            <person name="Martinez M.A."/>
            <person name="Woodcroft B.J."/>
            <person name="Ignacio Espinoza J.C."/>
            <person name="Zayed A."/>
            <person name="Singleton C.M."/>
            <person name="Boyd J."/>
            <person name="Li Y.-F."/>
            <person name="Purvine S."/>
            <person name="Maughan H."/>
            <person name="Hodgkins S.B."/>
            <person name="Anderson D."/>
            <person name="Sederholm M."/>
            <person name="Temperton B."/>
            <person name="Saleska S.R."/>
            <person name="Tyson G.W."/>
            <person name="Rich V.I."/>
        </authorList>
    </citation>
    <scope>NUCLEOTIDE SEQUENCE [LARGE SCALE GENOMIC DNA]</scope>
    <source>
        <strain evidence="6 7">SMC7</strain>
    </source>
</reference>
<dbReference type="Gene3D" id="3.50.50.60">
    <property type="entry name" value="FAD/NAD(P)-binding domain"/>
    <property type="match status" value="1"/>
</dbReference>
<dbReference type="PANTHER" id="PTHR11632:SF51">
    <property type="entry name" value="SUCCINATE DEHYDROGENASE [UBIQUINONE] FLAVOPROTEIN SUBUNIT, MITOCHONDRIAL"/>
    <property type="match status" value="1"/>
</dbReference>
<evidence type="ECO:0000256" key="1">
    <source>
        <dbReference type="ARBA" id="ARBA00001974"/>
    </source>
</evidence>
<dbReference type="Pfam" id="PF00890">
    <property type="entry name" value="FAD_binding_2"/>
    <property type="match status" value="1"/>
</dbReference>
<feature type="domain" description="FAD-dependent oxidoreductase 2 FAD-binding" evidence="4">
    <location>
        <begin position="16"/>
        <end position="377"/>
    </location>
</feature>
<dbReference type="PANTHER" id="PTHR11632">
    <property type="entry name" value="SUCCINATE DEHYDROGENASE 2 FLAVOPROTEIN SUBUNIT"/>
    <property type="match status" value="1"/>
</dbReference>
<dbReference type="Gene3D" id="1.20.58.100">
    <property type="entry name" value="Fumarate reductase/succinate dehydrogenase flavoprotein-like, C-terminal domain"/>
    <property type="match status" value="1"/>
</dbReference>
<dbReference type="Gene3D" id="3.90.700.10">
    <property type="entry name" value="Succinate dehydrogenase/fumarate reductase flavoprotein, catalytic domain"/>
    <property type="match status" value="1"/>
</dbReference>
<feature type="domain" description="Fumarate reductase/succinate dehydrogenase flavoprotein-like C-terminal" evidence="5">
    <location>
        <begin position="436"/>
        <end position="525"/>
    </location>
</feature>
<gene>
    <name evidence="6" type="ORF">SMC7_02280</name>
</gene>
<dbReference type="InterPro" id="IPR036188">
    <property type="entry name" value="FAD/NAD-bd_sf"/>
</dbReference>
<comment type="caution">
    <text evidence="6">The sequence shown here is derived from an EMBL/GenBank/DDBJ whole genome shotgun (WGS) entry which is preliminary data.</text>
</comment>
<evidence type="ECO:0000256" key="3">
    <source>
        <dbReference type="ARBA" id="ARBA00023002"/>
    </source>
</evidence>
<dbReference type="Proteomes" id="UP000266328">
    <property type="component" value="Unassembled WGS sequence"/>
</dbReference>
<dbReference type="EMBL" id="QXIS01000012">
    <property type="protein sequence ID" value="RIE06455.1"/>
    <property type="molecule type" value="Genomic_DNA"/>
</dbReference>
<dbReference type="InterPro" id="IPR037099">
    <property type="entry name" value="Fum_R/Succ_DH_flav-like_C_sf"/>
</dbReference>
<organism evidence="6 7">
    <name type="scientific">Candidatus Cryosericum terrychapinii</name>
    <dbReference type="NCBI Taxonomy" id="2290919"/>
    <lineage>
        <taxon>Bacteria</taxon>
        <taxon>Pseudomonadati</taxon>
        <taxon>Caldisericota/Cryosericota group</taxon>
        <taxon>Candidatus Cryosericota</taxon>
        <taxon>Candidatus Cryosericia</taxon>
        <taxon>Candidatus Cryosericales</taxon>
        <taxon>Candidatus Cryosericaceae</taxon>
        <taxon>Candidatus Cryosericum</taxon>
    </lineage>
</organism>
<dbReference type="PRINTS" id="PR00411">
    <property type="entry name" value="PNDRDTASEI"/>
</dbReference>
<dbReference type="SUPFAM" id="SSF51905">
    <property type="entry name" value="FAD/NAD(P)-binding domain"/>
    <property type="match status" value="1"/>
</dbReference>
<protein>
    <submittedName>
        <fullName evidence="6">FAD-binding protein</fullName>
    </submittedName>
</protein>
<dbReference type="Pfam" id="PF02910">
    <property type="entry name" value="Succ_DH_flav_C"/>
    <property type="match status" value="1"/>
</dbReference>
<comment type="cofactor">
    <cofactor evidence="1">
        <name>FAD</name>
        <dbReference type="ChEBI" id="CHEBI:57692"/>
    </cofactor>
</comment>
<evidence type="ECO:0000259" key="4">
    <source>
        <dbReference type="Pfam" id="PF00890"/>
    </source>
</evidence>
<dbReference type="AlphaFoldDB" id="A0A398CV04"/>
<dbReference type="PRINTS" id="PR00368">
    <property type="entry name" value="FADPNR"/>
</dbReference>
<keyword evidence="7" id="KW-1185">Reference proteome</keyword>
<evidence type="ECO:0000256" key="2">
    <source>
        <dbReference type="ARBA" id="ARBA00022630"/>
    </source>
</evidence>
<sequence length="551" mass="59098">MAVVSDRFHIDTKKSDVLVIGAGGAGARAALAAAMAGAAVTLVSRSPLGQGGLTPSGNGGYHAAMWPGDSPEIHAEDLISMGCYLNDPDLVYTMTSEAPMRAKELAEFGAKVNFNIPPKPAEPQMRFPRSLFCPGREILRTLNGKLRGMSNVTILENHLATRLLVSKGRVVGAVTLGLSDGTIRVCTAKTVVLAAGSLGELYPLTSQEPMGVPTGSTGTGYAMAAWAGAELVDMEEIQFAITPARGPNRGMRCLPWAKMVNAKGEEFVTPGEGPYSDIVARDVWREISEGRGPVIMDLRGELRDTSRKMDPVTELRGKILDDMEAMPWQKPVEVGIGSLYCMGGVRINKDTQTSLPGLFAAGEVSGNVHGGRRVSGNAFPEMIVFGARAGEAASKEALAMLSVPEADQDQVNSEVDYLNTLVEGSKTGSVDHREIRKEVRDIMYKDAHMFRNETDLTAGLQRIDEVKAMLPKLACGQGLIYNLDLVGCIDARAMVTTAGAVLTAALARKESRGAHYRTDYPELSTEVNHTVLRSMDDGWDVRLVPVSPARR</sequence>
<evidence type="ECO:0000313" key="6">
    <source>
        <dbReference type="EMBL" id="RIE06455.1"/>
    </source>
</evidence>
<name>A0A398CV04_9BACT</name>
<accession>A0A398CV04</accession>
<keyword evidence="3" id="KW-0560">Oxidoreductase</keyword>
<dbReference type="PIRSF" id="PIRSF000171">
    <property type="entry name" value="SDHA_APRA_LASPO"/>
    <property type="match status" value="1"/>
</dbReference>
<dbReference type="InterPro" id="IPR015939">
    <property type="entry name" value="Fum_Rdtase/Succ_DH_flav-like_C"/>
</dbReference>
<keyword evidence="2" id="KW-0285">Flavoprotein</keyword>
<dbReference type="InterPro" id="IPR030664">
    <property type="entry name" value="SdhA/FrdA/AprA"/>
</dbReference>
<evidence type="ECO:0000313" key="7">
    <source>
        <dbReference type="Proteomes" id="UP000266328"/>
    </source>
</evidence>
<dbReference type="SUPFAM" id="SSF46977">
    <property type="entry name" value="Succinate dehydrogenase/fumarate reductase flavoprotein C-terminal domain"/>
    <property type="match status" value="1"/>
</dbReference>
<dbReference type="GO" id="GO:0016491">
    <property type="term" value="F:oxidoreductase activity"/>
    <property type="evidence" value="ECO:0007669"/>
    <property type="project" value="UniProtKB-KW"/>
</dbReference>
<evidence type="ECO:0000259" key="5">
    <source>
        <dbReference type="Pfam" id="PF02910"/>
    </source>
</evidence>
<proteinExistence type="predicted"/>
<dbReference type="InterPro" id="IPR027477">
    <property type="entry name" value="Succ_DH/fumarate_Rdtase_cat_sf"/>
</dbReference>
<dbReference type="InterPro" id="IPR003953">
    <property type="entry name" value="FAD-dep_OxRdtase_2_FAD-bd"/>
</dbReference>